<comment type="caution">
    <text evidence="2">The sequence shown here is derived from an EMBL/GenBank/DDBJ whole genome shotgun (WGS) entry which is preliminary data.</text>
</comment>
<evidence type="ECO:0000313" key="3">
    <source>
        <dbReference type="Proteomes" id="UP000234323"/>
    </source>
</evidence>
<keyword evidence="3" id="KW-1185">Reference proteome</keyword>
<dbReference type="OrthoDB" id="5600249at2759"/>
<evidence type="ECO:0000313" key="2">
    <source>
        <dbReference type="EMBL" id="PKY52714.1"/>
    </source>
</evidence>
<feature type="compositionally biased region" description="Polar residues" evidence="1">
    <location>
        <begin position="16"/>
        <end position="25"/>
    </location>
</feature>
<dbReference type="VEuPathDB" id="FungiDB:RhiirA1_402696"/>
<reference evidence="2 3" key="1">
    <citation type="submission" date="2015-10" db="EMBL/GenBank/DDBJ databases">
        <title>Genome analyses suggest a sexual origin of heterokaryosis in a supposedly ancient asexual fungus.</title>
        <authorList>
            <person name="Ropars J."/>
            <person name="Sedzielewska K."/>
            <person name="Noel J."/>
            <person name="Charron P."/>
            <person name="Farinelli L."/>
            <person name="Marton T."/>
            <person name="Kruger M."/>
            <person name="Pelin A."/>
            <person name="Brachmann A."/>
            <person name="Corradi N."/>
        </authorList>
    </citation>
    <scope>NUCLEOTIDE SEQUENCE [LARGE SCALE GENOMIC DNA]</scope>
    <source>
        <strain evidence="2 3">A4</strain>
    </source>
</reference>
<evidence type="ECO:0008006" key="4">
    <source>
        <dbReference type="Google" id="ProtNLM"/>
    </source>
</evidence>
<accession>A0A2I1H1L0</accession>
<dbReference type="VEuPathDB" id="FungiDB:FUN_016451"/>
<proteinExistence type="predicted"/>
<gene>
    <name evidence="2" type="ORF">RhiirA4_470520</name>
</gene>
<dbReference type="Proteomes" id="UP000234323">
    <property type="component" value="Unassembled WGS sequence"/>
</dbReference>
<organism evidence="2 3">
    <name type="scientific">Rhizophagus irregularis</name>
    <dbReference type="NCBI Taxonomy" id="588596"/>
    <lineage>
        <taxon>Eukaryota</taxon>
        <taxon>Fungi</taxon>
        <taxon>Fungi incertae sedis</taxon>
        <taxon>Mucoromycota</taxon>
        <taxon>Glomeromycotina</taxon>
        <taxon>Glomeromycetes</taxon>
        <taxon>Glomerales</taxon>
        <taxon>Glomeraceae</taxon>
        <taxon>Rhizophagus</taxon>
    </lineage>
</organism>
<evidence type="ECO:0000256" key="1">
    <source>
        <dbReference type="SAM" id="MobiDB-lite"/>
    </source>
</evidence>
<protein>
    <recommendedName>
        <fullName evidence="4">No apical meristem-associated C-terminal domain-containing protein</fullName>
    </recommendedName>
</protein>
<dbReference type="AlphaFoldDB" id="A0A2I1H1L0"/>
<name>A0A2I1H1L0_9GLOM</name>
<dbReference type="EMBL" id="LLXI01001256">
    <property type="protein sequence ID" value="PKY52714.1"/>
    <property type="molecule type" value="Genomic_DNA"/>
</dbReference>
<dbReference type="VEuPathDB" id="FungiDB:RhiirFUN_021193"/>
<sequence>MPLFRLIAPKLRVPQELSQDLPQEPSQEHFEGQTGREAQAKWKWFERLDALFGTRENHNPGFLVDGFSDNIQLFDNVNKENEIREECPIETEKKDDQTTKKRKFSQDPLAEAIVSMGNIRQTIWEKRIALESEQFEKKQEFEKEELEIERIKAETLQNKMEFDIEQSRMEFQLRMKELELRMMQYGSNNNNK</sequence>
<feature type="region of interest" description="Disordered" evidence="1">
    <location>
        <begin position="16"/>
        <end position="35"/>
    </location>
</feature>